<name>A0ABU4UQI4_9PSEU</name>
<feature type="compositionally biased region" description="Polar residues" evidence="1">
    <location>
        <begin position="52"/>
        <end position="66"/>
    </location>
</feature>
<proteinExistence type="predicted"/>
<comment type="caution">
    <text evidence="2">The sequence shown here is derived from an EMBL/GenBank/DDBJ whole genome shotgun (WGS) entry which is preliminary data.</text>
</comment>
<organism evidence="2 3">
    <name type="scientific">Lentzea sokolovensis</name>
    <dbReference type="NCBI Taxonomy" id="3095429"/>
    <lineage>
        <taxon>Bacteria</taxon>
        <taxon>Bacillati</taxon>
        <taxon>Actinomycetota</taxon>
        <taxon>Actinomycetes</taxon>
        <taxon>Pseudonocardiales</taxon>
        <taxon>Pseudonocardiaceae</taxon>
        <taxon>Lentzea</taxon>
    </lineage>
</organism>
<evidence type="ECO:0000313" key="3">
    <source>
        <dbReference type="Proteomes" id="UP001285352"/>
    </source>
</evidence>
<protein>
    <submittedName>
        <fullName evidence="2">Uncharacterized protein</fullName>
    </submittedName>
</protein>
<keyword evidence="3" id="KW-1185">Reference proteome</keyword>
<sequence>MRSRTRRLRAVAGTAPDLTNLVGELLLKSPDFAGLRERYEVTGREPRPAGASASTRRNPAVPTTTR</sequence>
<evidence type="ECO:0000313" key="2">
    <source>
        <dbReference type="EMBL" id="MDX8141748.1"/>
    </source>
</evidence>
<dbReference type="Proteomes" id="UP001285352">
    <property type="component" value="Unassembled WGS sequence"/>
</dbReference>
<reference evidence="2 3" key="1">
    <citation type="submission" date="2023-11" db="EMBL/GenBank/DDBJ databases">
        <title>Lentzea sokolovensis, sp. nov., Lentzea kristufkii, sp. nov., and Lentzea miocenensis, sp. nov., rare actinobacteria from Sokolov Coal Basin, Miocene lacustrine sediment, Czech Republic.</title>
        <authorList>
            <person name="Lara A."/>
            <person name="Kotroba L."/>
            <person name="Nouioui I."/>
            <person name="Neumann-Schaal M."/>
            <person name="Mast Y."/>
            <person name="Chronakova A."/>
        </authorList>
    </citation>
    <scope>NUCLEOTIDE SEQUENCE [LARGE SCALE GENOMIC DNA]</scope>
    <source>
        <strain evidence="2 3">BCCO 10_0061</strain>
    </source>
</reference>
<feature type="region of interest" description="Disordered" evidence="1">
    <location>
        <begin position="41"/>
        <end position="66"/>
    </location>
</feature>
<dbReference type="EMBL" id="JAXAVU010000004">
    <property type="protein sequence ID" value="MDX8141748.1"/>
    <property type="molecule type" value="Genomic_DNA"/>
</dbReference>
<accession>A0ABU4UQI4</accession>
<dbReference type="RefSeq" id="WP_319974068.1">
    <property type="nucleotide sequence ID" value="NZ_JAXAVU010000004.1"/>
</dbReference>
<gene>
    <name evidence="2" type="ORF">SK854_06480</name>
</gene>
<evidence type="ECO:0000256" key="1">
    <source>
        <dbReference type="SAM" id="MobiDB-lite"/>
    </source>
</evidence>